<keyword evidence="2 3" id="KW-0408">Iron</keyword>
<dbReference type="GO" id="GO:0016491">
    <property type="term" value="F:oxidoreductase activity"/>
    <property type="evidence" value="ECO:0007669"/>
    <property type="project" value="UniProtKB-KW"/>
</dbReference>
<evidence type="ECO:0000259" key="4">
    <source>
        <dbReference type="PROSITE" id="PS51471"/>
    </source>
</evidence>
<keyword evidence="3" id="KW-0560">Oxidoreductase</keyword>
<dbReference type="EMBL" id="KV750843">
    <property type="protein sequence ID" value="OCL02963.1"/>
    <property type="molecule type" value="Genomic_DNA"/>
</dbReference>
<dbReference type="Proteomes" id="UP000250140">
    <property type="component" value="Unassembled WGS sequence"/>
</dbReference>
<dbReference type="GO" id="GO:0046872">
    <property type="term" value="F:metal ion binding"/>
    <property type="evidence" value="ECO:0007669"/>
    <property type="project" value="UniProtKB-KW"/>
</dbReference>
<evidence type="ECO:0000256" key="2">
    <source>
        <dbReference type="ARBA" id="ARBA00023004"/>
    </source>
</evidence>
<dbReference type="AlphaFoldDB" id="A0A8E2EQR7"/>
<keyword evidence="6" id="KW-1185">Reference proteome</keyword>
<evidence type="ECO:0000313" key="6">
    <source>
        <dbReference type="Proteomes" id="UP000250140"/>
    </source>
</evidence>
<dbReference type="InterPro" id="IPR027443">
    <property type="entry name" value="IPNS-like_sf"/>
</dbReference>
<keyword evidence="1 3" id="KW-0479">Metal-binding</keyword>
<dbReference type="InterPro" id="IPR050295">
    <property type="entry name" value="Plant_2OG-oxidoreductases"/>
</dbReference>
<dbReference type="SUPFAM" id="SSF51197">
    <property type="entry name" value="Clavaminate synthase-like"/>
    <property type="match status" value="1"/>
</dbReference>
<dbReference type="OrthoDB" id="288590at2759"/>
<dbReference type="Gene3D" id="2.60.120.330">
    <property type="entry name" value="B-lactam Antibiotic, Isopenicillin N Synthase, Chain"/>
    <property type="match status" value="1"/>
</dbReference>
<evidence type="ECO:0000256" key="1">
    <source>
        <dbReference type="ARBA" id="ARBA00022723"/>
    </source>
</evidence>
<sequence length="351" mass="39489">MESDLSDLFPAPFPDNVPTIELPKISLNKLLNEDPGELEKIFKICTRTGFFYLNMMDHPKGKKMYEDACLCCRIGMETLPNLPMEEKNKYPIRDRHGVFDRGFRCRYLRDDGQPKYSEFVNIPQTELFAKEPVDFKLPPWLEAHEETFKSAMRSANVVANIVLGALERALQLPSGTLTSLHRLNDPSSDFLRVLRYPGVVPGQTMDQMGFPAHKDAVSVAILFTWLGGLQIPEPGLEVTEENWRWVKPMPGYAILNLGDAMEIFTNGVLKSGLHRVIKAPGEQAPFDKYSVLLVARPADPTPMTAFSSPLIPALTEEQKQAPVLTSDRWASKAIRSLQDPAKAREMASMKQ</sequence>
<evidence type="ECO:0000256" key="3">
    <source>
        <dbReference type="RuleBase" id="RU003682"/>
    </source>
</evidence>
<dbReference type="InterPro" id="IPR044861">
    <property type="entry name" value="IPNS-like_FE2OG_OXY"/>
</dbReference>
<protein>
    <submittedName>
        <fullName evidence="5">Clavaminate synthase-like protein</fullName>
    </submittedName>
</protein>
<comment type="similarity">
    <text evidence="3">Belongs to the iron/ascorbate-dependent oxidoreductase family.</text>
</comment>
<accession>A0A8E2EQR7</accession>
<feature type="domain" description="Fe2OG dioxygenase" evidence="4">
    <location>
        <begin position="187"/>
        <end position="299"/>
    </location>
</feature>
<dbReference type="PROSITE" id="PS51471">
    <property type="entry name" value="FE2OG_OXY"/>
    <property type="match status" value="1"/>
</dbReference>
<reference evidence="5 6" key="1">
    <citation type="journal article" date="2016" name="Nat. Commun.">
        <title>Ectomycorrhizal ecology is imprinted in the genome of the dominant symbiotic fungus Cenococcum geophilum.</title>
        <authorList>
            <consortium name="DOE Joint Genome Institute"/>
            <person name="Peter M."/>
            <person name="Kohler A."/>
            <person name="Ohm R.A."/>
            <person name="Kuo A."/>
            <person name="Krutzmann J."/>
            <person name="Morin E."/>
            <person name="Arend M."/>
            <person name="Barry K.W."/>
            <person name="Binder M."/>
            <person name="Choi C."/>
            <person name="Clum A."/>
            <person name="Copeland A."/>
            <person name="Grisel N."/>
            <person name="Haridas S."/>
            <person name="Kipfer T."/>
            <person name="LaButti K."/>
            <person name="Lindquist E."/>
            <person name="Lipzen A."/>
            <person name="Maire R."/>
            <person name="Meier B."/>
            <person name="Mihaltcheva S."/>
            <person name="Molinier V."/>
            <person name="Murat C."/>
            <person name="Poggeler S."/>
            <person name="Quandt C.A."/>
            <person name="Sperisen C."/>
            <person name="Tritt A."/>
            <person name="Tisserant E."/>
            <person name="Crous P.W."/>
            <person name="Henrissat B."/>
            <person name="Nehls U."/>
            <person name="Egli S."/>
            <person name="Spatafora J.W."/>
            <person name="Grigoriev I.V."/>
            <person name="Martin F.M."/>
        </authorList>
    </citation>
    <scope>NUCLEOTIDE SEQUENCE [LARGE SCALE GENOMIC DNA]</scope>
    <source>
        <strain evidence="5 6">CBS 207.34</strain>
    </source>
</reference>
<dbReference type="InterPro" id="IPR005123">
    <property type="entry name" value="Oxoglu/Fe-dep_dioxygenase_dom"/>
</dbReference>
<dbReference type="Pfam" id="PF03171">
    <property type="entry name" value="2OG-FeII_Oxy"/>
    <property type="match status" value="1"/>
</dbReference>
<proteinExistence type="inferred from homology"/>
<gene>
    <name evidence="5" type="ORF">AOQ84DRAFT_420976</name>
</gene>
<name>A0A8E2EQR7_9PEZI</name>
<organism evidence="5 6">
    <name type="scientific">Glonium stellatum</name>
    <dbReference type="NCBI Taxonomy" id="574774"/>
    <lineage>
        <taxon>Eukaryota</taxon>
        <taxon>Fungi</taxon>
        <taxon>Dikarya</taxon>
        <taxon>Ascomycota</taxon>
        <taxon>Pezizomycotina</taxon>
        <taxon>Dothideomycetes</taxon>
        <taxon>Pleosporomycetidae</taxon>
        <taxon>Gloniales</taxon>
        <taxon>Gloniaceae</taxon>
        <taxon>Glonium</taxon>
    </lineage>
</organism>
<dbReference type="PANTHER" id="PTHR47991">
    <property type="entry name" value="OXOGLUTARATE/IRON-DEPENDENT DIOXYGENASE"/>
    <property type="match status" value="1"/>
</dbReference>
<evidence type="ECO:0000313" key="5">
    <source>
        <dbReference type="EMBL" id="OCL02963.1"/>
    </source>
</evidence>